<dbReference type="PANTHER" id="PTHR43384">
    <property type="entry name" value="SEPTUM SITE-DETERMINING PROTEIN MIND HOMOLOG, CHLOROPLASTIC-RELATED"/>
    <property type="match status" value="1"/>
</dbReference>
<keyword evidence="5" id="KW-1185">Reference proteome</keyword>
<evidence type="ECO:0000256" key="2">
    <source>
        <dbReference type="ARBA" id="ARBA00022840"/>
    </source>
</evidence>
<reference evidence="4 5" key="1">
    <citation type="submission" date="2021-01" db="EMBL/GenBank/DDBJ databases">
        <title>Belnapia mucosa sp. nov. and Belnapia arida sp. nov., isolated from the Tabernas Desert (Almeria, Spain).</title>
        <authorList>
            <person name="Molina-Menor E."/>
            <person name="Vidal-Verdu A."/>
            <person name="Calonge A."/>
            <person name="Satari L."/>
            <person name="Pereto Magraner J."/>
            <person name="Porcar Miralles M."/>
        </authorList>
    </citation>
    <scope>NUCLEOTIDE SEQUENCE [LARGE SCALE GENOMIC DNA]</scope>
    <source>
        <strain evidence="4 5">T6</strain>
    </source>
</reference>
<dbReference type="Proteomes" id="UP000606490">
    <property type="component" value="Unassembled WGS sequence"/>
</dbReference>
<dbReference type="SUPFAM" id="SSF52540">
    <property type="entry name" value="P-loop containing nucleoside triphosphate hydrolases"/>
    <property type="match status" value="1"/>
</dbReference>
<sequence>MTPAELPGRILAIASGKGGVGKTWLAISLAQALAQRGARVLLLDADLGLANIDVQLGLDPRADLGDVLAGRLPLEAAVLPHPAGFAVLPGRSGCGSLAALGPEALPALLARAATGRDWLLLDCGAGLAPPVRRLAAAADSLLVVATEEPTSLTDAYAVLKLHRQDRPGGDQRLAVNLAADRAAGERVWRRLDTACTSFLGAGLELAGIIRRDPRVPEAIRRQQPLLTRHPGCAAAADVTTLAERLSPGGRILHSAI</sequence>
<evidence type="ECO:0000259" key="3">
    <source>
        <dbReference type="Pfam" id="PF01656"/>
    </source>
</evidence>
<dbReference type="InterPro" id="IPR025501">
    <property type="entry name" value="MinD_FleN"/>
</dbReference>
<feature type="domain" description="CobQ/CobB/MinD/ParA nucleotide binding" evidence="3">
    <location>
        <begin position="11"/>
        <end position="225"/>
    </location>
</feature>
<protein>
    <submittedName>
        <fullName evidence="4">AAA family ATPase</fullName>
    </submittedName>
</protein>
<evidence type="ECO:0000256" key="1">
    <source>
        <dbReference type="ARBA" id="ARBA00022741"/>
    </source>
</evidence>
<organism evidence="4 5">
    <name type="scientific">Belnapia mucosa</name>
    <dbReference type="NCBI Taxonomy" id="2804532"/>
    <lineage>
        <taxon>Bacteria</taxon>
        <taxon>Pseudomonadati</taxon>
        <taxon>Pseudomonadota</taxon>
        <taxon>Alphaproteobacteria</taxon>
        <taxon>Acetobacterales</taxon>
        <taxon>Roseomonadaceae</taxon>
        <taxon>Belnapia</taxon>
    </lineage>
</organism>
<gene>
    <name evidence="4" type="ORF">JMJ55_24460</name>
</gene>
<evidence type="ECO:0000313" key="4">
    <source>
        <dbReference type="EMBL" id="MBL6458494.1"/>
    </source>
</evidence>
<dbReference type="PANTHER" id="PTHR43384:SF4">
    <property type="entry name" value="CELLULOSE BIOSYNTHESIS PROTEIN BCSQ-RELATED"/>
    <property type="match status" value="1"/>
</dbReference>
<name>A0ABS1VCM9_9PROT</name>
<dbReference type="RefSeq" id="WP_202828235.1">
    <property type="nucleotide sequence ID" value="NZ_JAEUXJ010000015.1"/>
</dbReference>
<dbReference type="Pfam" id="PF01656">
    <property type="entry name" value="CbiA"/>
    <property type="match status" value="1"/>
</dbReference>
<keyword evidence="2" id="KW-0067">ATP-binding</keyword>
<dbReference type="InterPro" id="IPR002586">
    <property type="entry name" value="CobQ/CobB/MinD/ParA_Nub-bd_dom"/>
</dbReference>
<proteinExistence type="predicted"/>
<dbReference type="InterPro" id="IPR050625">
    <property type="entry name" value="ParA/MinD_ATPase"/>
</dbReference>
<dbReference type="EMBL" id="JAEUXJ010000015">
    <property type="protein sequence ID" value="MBL6458494.1"/>
    <property type="molecule type" value="Genomic_DNA"/>
</dbReference>
<dbReference type="InterPro" id="IPR027417">
    <property type="entry name" value="P-loop_NTPase"/>
</dbReference>
<accession>A0ABS1VCM9</accession>
<evidence type="ECO:0000313" key="5">
    <source>
        <dbReference type="Proteomes" id="UP000606490"/>
    </source>
</evidence>
<keyword evidence="1" id="KW-0547">Nucleotide-binding</keyword>
<dbReference type="PIRSF" id="PIRSF003092">
    <property type="entry name" value="MinD"/>
    <property type="match status" value="1"/>
</dbReference>
<comment type="caution">
    <text evidence="4">The sequence shown here is derived from an EMBL/GenBank/DDBJ whole genome shotgun (WGS) entry which is preliminary data.</text>
</comment>
<dbReference type="Gene3D" id="3.40.50.300">
    <property type="entry name" value="P-loop containing nucleotide triphosphate hydrolases"/>
    <property type="match status" value="1"/>
</dbReference>